<dbReference type="GO" id="GO:0016020">
    <property type="term" value="C:membrane"/>
    <property type="evidence" value="ECO:0007669"/>
    <property type="project" value="InterPro"/>
</dbReference>
<dbReference type="InterPro" id="IPR005467">
    <property type="entry name" value="His_kinase_dom"/>
</dbReference>
<evidence type="ECO:0000256" key="4">
    <source>
        <dbReference type="SAM" id="Phobius"/>
    </source>
</evidence>
<dbReference type="Pfam" id="PF02518">
    <property type="entry name" value="HATPase_c"/>
    <property type="match status" value="1"/>
</dbReference>
<dbReference type="PROSITE" id="PS50109">
    <property type="entry name" value="HIS_KIN"/>
    <property type="match status" value="1"/>
</dbReference>
<dbReference type="RefSeq" id="WP_310821094.1">
    <property type="nucleotide sequence ID" value="NZ_CP036268.1"/>
</dbReference>
<dbReference type="Gene3D" id="3.30.565.10">
    <property type="entry name" value="Histidine kinase-like ATPase, C-terminal domain"/>
    <property type="match status" value="1"/>
</dbReference>
<keyword evidence="2 6" id="KW-0418">Kinase</keyword>
<evidence type="ECO:0000313" key="7">
    <source>
        <dbReference type="Proteomes" id="UP000317318"/>
    </source>
</evidence>
<dbReference type="GO" id="GO:0046983">
    <property type="term" value="F:protein dimerization activity"/>
    <property type="evidence" value="ECO:0007669"/>
    <property type="project" value="InterPro"/>
</dbReference>
<accession>A0A517QYH3</accession>
<gene>
    <name evidence="6" type="primary">liaS</name>
    <name evidence="6" type="ORF">Pan189_10040</name>
</gene>
<evidence type="ECO:0000256" key="2">
    <source>
        <dbReference type="ARBA" id="ARBA00022777"/>
    </source>
</evidence>
<dbReference type="InterPro" id="IPR050482">
    <property type="entry name" value="Sensor_HK_TwoCompSys"/>
</dbReference>
<dbReference type="InterPro" id="IPR036890">
    <property type="entry name" value="HATPase_C_sf"/>
</dbReference>
<keyword evidence="7" id="KW-1185">Reference proteome</keyword>
<dbReference type="EC" id="2.7.13.3" evidence="6"/>
<protein>
    <submittedName>
        <fullName evidence="6">Sensor histidine kinase LiaS</fullName>
        <ecNumber evidence="6">2.7.13.3</ecNumber>
    </submittedName>
</protein>
<dbReference type="EMBL" id="CP036268">
    <property type="protein sequence ID" value="QDT36643.1"/>
    <property type="molecule type" value="Genomic_DNA"/>
</dbReference>
<dbReference type="PANTHER" id="PTHR24421">
    <property type="entry name" value="NITRATE/NITRITE SENSOR PROTEIN NARX-RELATED"/>
    <property type="match status" value="1"/>
</dbReference>
<evidence type="ECO:0000259" key="5">
    <source>
        <dbReference type="PROSITE" id="PS50109"/>
    </source>
</evidence>
<dbReference type="PANTHER" id="PTHR24421:SF62">
    <property type="entry name" value="SENSORY TRANSDUCTION HISTIDINE KINASE"/>
    <property type="match status" value="1"/>
</dbReference>
<dbReference type="AlphaFoldDB" id="A0A517QYH3"/>
<keyword evidence="3" id="KW-0902">Two-component regulatory system</keyword>
<proteinExistence type="predicted"/>
<dbReference type="KEGG" id="svp:Pan189_10040"/>
<keyword evidence="1 6" id="KW-0808">Transferase</keyword>
<name>A0A517QYH3_9PLAN</name>
<dbReference type="InterPro" id="IPR011712">
    <property type="entry name" value="Sig_transdc_His_kin_sub3_dim/P"/>
</dbReference>
<dbReference type="SMART" id="SM00387">
    <property type="entry name" value="HATPase_c"/>
    <property type="match status" value="1"/>
</dbReference>
<dbReference type="CDD" id="cd16917">
    <property type="entry name" value="HATPase_UhpB-NarQ-NarX-like"/>
    <property type="match status" value="1"/>
</dbReference>
<feature type="domain" description="Histidine kinase" evidence="5">
    <location>
        <begin position="621"/>
        <end position="712"/>
    </location>
</feature>
<evidence type="ECO:0000313" key="6">
    <source>
        <dbReference type="EMBL" id="QDT36643.1"/>
    </source>
</evidence>
<dbReference type="InterPro" id="IPR003594">
    <property type="entry name" value="HATPase_dom"/>
</dbReference>
<evidence type="ECO:0000256" key="1">
    <source>
        <dbReference type="ARBA" id="ARBA00022679"/>
    </source>
</evidence>
<dbReference type="SUPFAM" id="SSF55874">
    <property type="entry name" value="ATPase domain of HSP90 chaperone/DNA topoisomerase II/histidine kinase"/>
    <property type="match status" value="1"/>
</dbReference>
<keyword evidence="4" id="KW-1133">Transmembrane helix</keyword>
<keyword evidence="4" id="KW-0472">Membrane</keyword>
<reference evidence="6 7" key="1">
    <citation type="submission" date="2019-02" db="EMBL/GenBank/DDBJ databases">
        <title>Deep-cultivation of Planctomycetes and their phenomic and genomic characterization uncovers novel biology.</title>
        <authorList>
            <person name="Wiegand S."/>
            <person name="Jogler M."/>
            <person name="Boedeker C."/>
            <person name="Pinto D."/>
            <person name="Vollmers J."/>
            <person name="Rivas-Marin E."/>
            <person name="Kohn T."/>
            <person name="Peeters S.H."/>
            <person name="Heuer A."/>
            <person name="Rast P."/>
            <person name="Oberbeckmann S."/>
            <person name="Bunk B."/>
            <person name="Jeske O."/>
            <person name="Meyerdierks A."/>
            <person name="Storesund J.E."/>
            <person name="Kallscheuer N."/>
            <person name="Luecker S."/>
            <person name="Lage O.M."/>
            <person name="Pohl T."/>
            <person name="Merkel B.J."/>
            <person name="Hornburger P."/>
            <person name="Mueller R.-W."/>
            <person name="Bruemmer F."/>
            <person name="Labrenz M."/>
            <person name="Spormann A.M."/>
            <person name="Op den Camp H."/>
            <person name="Overmann J."/>
            <person name="Amann R."/>
            <person name="Jetten M.S.M."/>
            <person name="Mascher T."/>
            <person name="Medema M.H."/>
            <person name="Devos D.P."/>
            <person name="Kaster A.-K."/>
            <person name="Ovreas L."/>
            <person name="Rohde M."/>
            <person name="Galperin M.Y."/>
            <person name="Jogler C."/>
        </authorList>
    </citation>
    <scope>NUCLEOTIDE SEQUENCE [LARGE SCALE GENOMIC DNA]</scope>
    <source>
        <strain evidence="6 7">Pan189</strain>
    </source>
</reference>
<feature type="transmembrane region" description="Helical" evidence="4">
    <location>
        <begin position="469"/>
        <end position="488"/>
    </location>
</feature>
<dbReference type="GO" id="GO:0000155">
    <property type="term" value="F:phosphorelay sensor kinase activity"/>
    <property type="evidence" value="ECO:0007669"/>
    <property type="project" value="InterPro"/>
</dbReference>
<dbReference type="Pfam" id="PF07730">
    <property type="entry name" value="HisKA_3"/>
    <property type="match status" value="1"/>
</dbReference>
<dbReference type="Proteomes" id="UP000317318">
    <property type="component" value="Chromosome"/>
</dbReference>
<keyword evidence="4" id="KW-0812">Transmembrane</keyword>
<evidence type="ECO:0000256" key="3">
    <source>
        <dbReference type="ARBA" id="ARBA00023012"/>
    </source>
</evidence>
<organism evidence="6 7">
    <name type="scientific">Stratiformator vulcanicus</name>
    <dbReference type="NCBI Taxonomy" id="2527980"/>
    <lineage>
        <taxon>Bacteria</taxon>
        <taxon>Pseudomonadati</taxon>
        <taxon>Planctomycetota</taxon>
        <taxon>Planctomycetia</taxon>
        <taxon>Planctomycetales</taxon>
        <taxon>Planctomycetaceae</taxon>
        <taxon>Stratiformator</taxon>
    </lineage>
</organism>
<sequence length="718" mass="78344">MRRSNKTAGSVIAAIIQLAVNVQCLSSRQACADDTQVIATAAAVRALSTEDAMRHLTVRVVGVVTYFEVNPSVYAVRAFVQDETGGVYVAPGLGFTPDTLDLKPGQLVEVIGVTQPGSFSPCIGGSGTGPPSVRVLGQAELPTPIKLTARQLANPANDSQFVEVEAVLADVNFRSSEKRDTPGETVLSLQVEDRRFDAIVPEYEQDRTTGDGLVGAVVKVRGVFGSLFSEQRELTGMRLFVNDFDQVKIDVAAFKTLFDAPLRTAASVTRFDQRFPDRVRLRGRVTYFRPGSLLYVQDGTAGARIVNPICQEVSTGDAVEVVGYPSFGDGGATLANAVVRKFENDINTMPRSVTAENVLQGEHTGELITIDGLLMRSSNRASENILYLQSGDAVLHVHIPHEEEPLAETRFKPNSWLRVTGICVARPSHQVESDETPVSIRTVQVLARTDEDVEVLEAAPWWTPERMRWAIVTAATASVVCVVWIVALRRQVAAQADTIKINLTRSVIMEERARIARELHDSLEQDLSGVAIQLDGLKSRIGPTEESVVKSLDLARAMVRHSRSETKRAVWDLRTVALEDGDLANAIERLLTWGVQESSHEISVKTDGEPYPLPGPVKANLLRIAQEATTNALKHGRARHVKIILDYVDNAIRLKIEDDGSGFDSNQASRSRIPNFGLVGMRERAVRLGGTLDIVSEQGNGTTIEVIVPKDRFTNGHV</sequence>
<dbReference type="Gene3D" id="1.20.5.1930">
    <property type="match status" value="1"/>
</dbReference>